<evidence type="ECO:0000256" key="6">
    <source>
        <dbReference type="SAM" id="Coils"/>
    </source>
</evidence>
<evidence type="ECO:0000256" key="5">
    <source>
        <dbReference type="ARBA" id="ARBA00023306"/>
    </source>
</evidence>
<protein>
    <submittedName>
        <fullName evidence="9">Geminin</fullName>
    </submittedName>
</protein>
<dbReference type="CDD" id="cd22589">
    <property type="entry name" value="geminin_CC"/>
    <property type="match status" value="1"/>
</dbReference>
<dbReference type="CTD" id="35563"/>
<keyword evidence="4" id="KW-0539">Nucleus</keyword>
<feature type="compositionally biased region" description="Basic and acidic residues" evidence="7">
    <location>
        <begin position="62"/>
        <end position="87"/>
    </location>
</feature>
<dbReference type="PANTHER" id="PTHR13372:SF5">
    <property type="entry name" value="GEMININ"/>
    <property type="match status" value="1"/>
</dbReference>
<gene>
    <name evidence="9" type="primary">LOC100907612</name>
</gene>
<evidence type="ECO:0000256" key="4">
    <source>
        <dbReference type="ARBA" id="ARBA00023242"/>
    </source>
</evidence>
<keyword evidence="5" id="KW-0131">Cell cycle</keyword>
<comment type="similarity">
    <text evidence="2">Belongs to the geminin family.</text>
</comment>
<dbReference type="RefSeq" id="XP_003744862.1">
    <property type="nucleotide sequence ID" value="XM_003744814.2"/>
</dbReference>
<dbReference type="GO" id="GO:0045786">
    <property type="term" value="P:negative regulation of cell cycle"/>
    <property type="evidence" value="ECO:0007669"/>
    <property type="project" value="TreeGrafter"/>
</dbReference>
<dbReference type="PANTHER" id="PTHR13372">
    <property type="entry name" value="GEMININ"/>
    <property type="match status" value="1"/>
</dbReference>
<dbReference type="GO" id="GO:0005634">
    <property type="term" value="C:nucleus"/>
    <property type="evidence" value="ECO:0007669"/>
    <property type="project" value="UniProtKB-SubCell"/>
</dbReference>
<sequence>MKTDSGKILRRTLGTLQPSAEDQAVLVGSAGKVSIDKKKLDTKRRRLNFDLENKPPNVGLGPKKDKECKTPKFSLHKDDPALDNADRCRGPVVSHEAYNLMLRDDATEDYWKQLAEERRLALEKALEENQRLHENMEVLEAENKHLQKIADQCAELADIVKTLTADDEDDEVAEDDA</sequence>
<keyword evidence="8" id="KW-1185">Reference proteome</keyword>
<dbReference type="Proteomes" id="UP000694867">
    <property type="component" value="Unplaced"/>
</dbReference>
<proteinExistence type="inferred from homology"/>
<evidence type="ECO:0000256" key="1">
    <source>
        <dbReference type="ARBA" id="ARBA00004123"/>
    </source>
</evidence>
<evidence type="ECO:0000313" key="9">
    <source>
        <dbReference type="RefSeq" id="XP_003744862.1"/>
    </source>
</evidence>
<evidence type="ECO:0000256" key="2">
    <source>
        <dbReference type="ARBA" id="ARBA00007979"/>
    </source>
</evidence>
<evidence type="ECO:0000313" key="8">
    <source>
        <dbReference type="Proteomes" id="UP000694867"/>
    </source>
</evidence>
<evidence type="ECO:0000256" key="7">
    <source>
        <dbReference type="SAM" id="MobiDB-lite"/>
    </source>
</evidence>
<reference evidence="9" key="1">
    <citation type="submission" date="2025-08" db="UniProtKB">
        <authorList>
            <consortium name="RefSeq"/>
        </authorList>
    </citation>
    <scope>IDENTIFICATION</scope>
</reference>
<comment type="subcellular location">
    <subcellularLocation>
        <location evidence="1">Nucleus</location>
    </subcellularLocation>
</comment>
<name>A0AAJ6QV46_9ACAR</name>
<dbReference type="SUPFAM" id="SSF111469">
    <property type="entry name" value="Geminin coiled-coil domain"/>
    <property type="match status" value="1"/>
</dbReference>
<feature type="region of interest" description="Disordered" evidence="7">
    <location>
        <begin position="51"/>
        <end position="87"/>
    </location>
</feature>
<feature type="coiled-coil region" evidence="6">
    <location>
        <begin position="112"/>
        <end position="156"/>
    </location>
</feature>
<dbReference type="KEGG" id="goe:100907612"/>
<dbReference type="AlphaFoldDB" id="A0AAJ6QV46"/>
<keyword evidence="3 6" id="KW-0175">Coiled coil</keyword>
<evidence type="ECO:0000256" key="3">
    <source>
        <dbReference type="ARBA" id="ARBA00023054"/>
    </source>
</evidence>
<dbReference type="Pfam" id="PF07412">
    <property type="entry name" value="Geminin"/>
    <property type="match status" value="1"/>
</dbReference>
<accession>A0AAJ6QV46</accession>
<dbReference type="InterPro" id="IPR022786">
    <property type="entry name" value="Geminin/Multicilin"/>
</dbReference>
<dbReference type="Gene3D" id="1.20.5.1180">
    <property type="entry name" value="Geminin coiled-coil domain"/>
    <property type="match status" value="1"/>
</dbReference>
<organism evidence="8 9">
    <name type="scientific">Galendromus occidentalis</name>
    <name type="common">western predatory mite</name>
    <dbReference type="NCBI Taxonomy" id="34638"/>
    <lineage>
        <taxon>Eukaryota</taxon>
        <taxon>Metazoa</taxon>
        <taxon>Ecdysozoa</taxon>
        <taxon>Arthropoda</taxon>
        <taxon>Chelicerata</taxon>
        <taxon>Arachnida</taxon>
        <taxon>Acari</taxon>
        <taxon>Parasitiformes</taxon>
        <taxon>Mesostigmata</taxon>
        <taxon>Gamasina</taxon>
        <taxon>Phytoseioidea</taxon>
        <taxon>Phytoseiidae</taxon>
        <taxon>Typhlodrominae</taxon>
        <taxon>Galendromus</taxon>
    </lineage>
</organism>
<dbReference type="GeneID" id="100907612"/>
<dbReference type="GO" id="GO:0008156">
    <property type="term" value="P:negative regulation of DNA replication"/>
    <property type="evidence" value="ECO:0007669"/>
    <property type="project" value="TreeGrafter"/>
</dbReference>